<dbReference type="PANTHER" id="PTHR46462">
    <property type="entry name" value="UPSET, ISOFORM A"/>
    <property type="match status" value="1"/>
</dbReference>
<organism evidence="8 9">
    <name type="scientific">Lojkania enalia</name>
    <dbReference type="NCBI Taxonomy" id="147567"/>
    <lineage>
        <taxon>Eukaryota</taxon>
        <taxon>Fungi</taxon>
        <taxon>Dikarya</taxon>
        <taxon>Ascomycota</taxon>
        <taxon>Pezizomycotina</taxon>
        <taxon>Dothideomycetes</taxon>
        <taxon>Pleosporomycetidae</taxon>
        <taxon>Pleosporales</taxon>
        <taxon>Pleosporales incertae sedis</taxon>
        <taxon>Lojkania</taxon>
    </lineage>
</organism>
<evidence type="ECO:0000313" key="8">
    <source>
        <dbReference type="EMBL" id="KAF2265157.1"/>
    </source>
</evidence>
<dbReference type="Gene3D" id="3.30.40.10">
    <property type="entry name" value="Zinc/RING finger domain, C3HC4 (zinc finger)"/>
    <property type="match status" value="1"/>
</dbReference>
<comment type="caution">
    <text evidence="8">The sequence shown here is derived from an EMBL/GenBank/DDBJ whole genome shotgun (WGS) entry which is preliminary data.</text>
</comment>
<dbReference type="AlphaFoldDB" id="A0A9P4KCC1"/>
<feature type="region of interest" description="Disordered" evidence="6">
    <location>
        <begin position="361"/>
        <end position="478"/>
    </location>
</feature>
<feature type="region of interest" description="Disordered" evidence="6">
    <location>
        <begin position="661"/>
        <end position="852"/>
    </location>
</feature>
<protein>
    <recommendedName>
        <fullName evidence="7">PHD-type domain-containing protein</fullName>
    </recommendedName>
</protein>
<feature type="compositionally biased region" description="Acidic residues" evidence="6">
    <location>
        <begin position="796"/>
        <end position="806"/>
    </location>
</feature>
<evidence type="ECO:0000256" key="1">
    <source>
        <dbReference type="ARBA" id="ARBA00022723"/>
    </source>
</evidence>
<dbReference type="InterPro" id="IPR013083">
    <property type="entry name" value="Znf_RING/FYVE/PHD"/>
</dbReference>
<evidence type="ECO:0000313" key="9">
    <source>
        <dbReference type="Proteomes" id="UP000800093"/>
    </source>
</evidence>
<name>A0A9P4KCC1_9PLEO</name>
<feature type="compositionally biased region" description="Low complexity" evidence="6">
    <location>
        <begin position="703"/>
        <end position="720"/>
    </location>
</feature>
<feature type="compositionally biased region" description="Basic and acidic residues" evidence="6">
    <location>
        <begin position="662"/>
        <end position="674"/>
    </location>
</feature>
<keyword evidence="2 5" id="KW-0863">Zinc-finger</keyword>
<dbReference type="InterPro" id="IPR019786">
    <property type="entry name" value="Zinc_finger_PHD-type_CS"/>
</dbReference>
<dbReference type="Pfam" id="PF20826">
    <property type="entry name" value="PHD_5"/>
    <property type="match status" value="1"/>
</dbReference>
<dbReference type="OrthoDB" id="436852at2759"/>
<dbReference type="GO" id="GO:0008270">
    <property type="term" value="F:zinc ion binding"/>
    <property type="evidence" value="ECO:0007669"/>
    <property type="project" value="UniProtKB-KW"/>
</dbReference>
<feature type="region of interest" description="Disordered" evidence="6">
    <location>
        <begin position="883"/>
        <end position="903"/>
    </location>
</feature>
<evidence type="ECO:0000256" key="5">
    <source>
        <dbReference type="PROSITE-ProRule" id="PRU00146"/>
    </source>
</evidence>
<dbReference type="PROSITE" id="PS50016">
    <property type="entry name" value="ZF_PHD_2"/>
    <property type="match status" value="1"/>
</dbReference>
<dbReference type="InterPro" id="IPR011011">
    <property type="entry name" value="Znf_FYVE_PHD"/>
</dbReference>
<dbReference type="SMART" id="SM00249">
    <property type="entry name" value="PHD"/>
    <property type="match status" value="1"/>
</dbReference>
<feature type="compositionally biased region" description="Polar residues" evidence="6">
    <location>
        <begin position="324"/>
        <end position="342"/>
    </location>
</feature>
<evidence type="ECO:0000256" key="2">
    <source>
        <dbReference type="ARBA" id="ARBA00022771"/>
    </source>
</evidence>
<dbReference type="GO" id="GO:0034967">
    <property type="term" value="C:Set3 complex"/>
    <property type="evidence" value="ECO:0007669"/>
    <property type="project" value="TreeGrafter"/>
</dbReference>
<dbReference type="PROSITE" id="PS01359">
    <property type="entry name" value="ZF_PHD_1"/>
    <property type="match status" value="1"/>
</dbReference>
<feature type="compositionally biased region" description="Polar residues" evidence="6">
    <location>
        <begin position="678"/>
        <end position="689"/>
    </location>
</feature>
<reference evidence="9" key="1">
    <citation type="journal article" date="2020" name="Stud. Mycol.">
        <title>101 Dothideomycetes genomes: A test case for predicting lifestyles and emergence of pathogens.</title>
        <authorList>
            <person name="Haridas S."/>
            <person name="Albert R."/>
            <person name="Binder M."/>
            <person name="Bloem J."/>
            <person name="LaButti K."/>
            <person name="Salamov A."/>
            <person name="Andreopoulos B."/>
            <person name="Baker S."/>
            <person name="Barry K."/>
            <person name="Bills G."/>
            <person name="Bluhm B."/>
            <person name="Cannon C."/>
            <person name="Castanera R."/>
            <person name="Culley D."/>
            <person name="Daum C."/>
            <person name="Ezra D."/>
            <person name="Gonzalez J."/>
            <person name="Henrissat B."/>
            <person name="Kuo A."/>
            <person name="Liang C."/>
            <person name="Lipzen A."/>
            <person name="Lutzoni F."/>
            <person name="Magnuson J."/>
            <person name="Mondo S."/>
            <person name="Nolan M."/>
            <person name="Ohm R."/>
            <person name="Pangilinan J."/>
            <person name="Park H.-J."/>
            <person name="Ramirez L."/>
            <person name="Alfaro M."/>
            <person name="Sun H."/>
            <person name="Tritt A."/>
            <person name="Yoshinaga Y."/>
            <person name="Zwiers L.-H."/>
            <person name="Turgeon B."/>
            <person name="Goodwin S."/>
            <person name="Spatafora J."/>
            <person name="Crous P."/>
            <person name="Grigoriev I."/>
        </authorList>
    </citation>
    <scope>NUCLEOTIDE SEQUENCE [LARGE SCALE GENOMIC DNA]</scope>
    <source>
        <strain evidence="9">CBS 304.66</strain>
    </source>
</reference>
<feature type="region of interest" description="Disordered" evidence="6">
    <location>
        <begin position="312"/>
        <end position="348"/>
    </location>
</feature>
<dbReference type="GO" id="GO:0006325">
    <property type="term" value="P:chromatin organization"/>
    <property type="evidence" value="ECO:0007669"/>
    <property type="project" value="UniProtKB-KW"/>
</dbReference>
<feature type="region of interest" description="Disordered" evidence="6">
    <location>
        <begin position="593"/>
        <end position="618"/>
    </location>
</feature>
<sequence length="1059" mass="115707">MYVSRRRGCELGHSIPSHLRARQALHTPRSPAHNEASSSSPPTSRQPATALCLIGRFQIYQPALAQEKHSCARWANVWGEHTIRYVQLFLVAATCNSFAARPTAPGLVLVLAPRDPSALQPSPLLAAVTLPLYLQPRGLTALASSQALPLRPSYSVPQLRCSALIFSRPALSSRRQHFSATAPPIPTPSHTLRSPPSPLALAVDTAPYMSGSAHTWVRIPPLSGAGPLCSLPRGAFQMDVMTLWGRCNESSKELCGRWISQWVATAYVHRHSVKSPCSLGFLHLGRAGSTVPHGRRLEALCTDQALLKAEPHRRISSTDWHLPSPSSTPKSVTFPDSTSNLKTPKAEVAPQSHFLDAWSTPRVNGQQTPAQTPSFALSTPVERPSSSYSQKIHTPDDPEFHVNHFTPSNLPLPPVDPSRRLSSSPDPLSVKDLHGSLRKNPSLGSRPVSMDTSQMQTPPPTRDATSRRGAQQGAGHEFTTPATVIARMPNQAQPSDGLFNQTPLGFPSLQFSPDLVQFPSAGPMSAPALPQSRLFWDQPSDDHNMDVDMPIVSDPFGPTPHKVDDLNWQTFHTPNQMNPQAFQALHGVSSPGPTVSFSMNNAGSVETSNSRPSSFISTSGGVDPSMLFSFSSPGPTASINNPTQQANINYEGRLPYETQARQARDALREREAAKSQHSRTNTSSSTASFESLRPGLQRSNTDSGFRSSRPSSMESKSSGSAVGFNIPRRSSPLKRQSGGSLMSIPEVRRPRTRLVVDDSGRARTETIPAEGDKDSIKDTRIDSQKDFRRQYPGLWNDEDSESESEEPLTLSRNPSFDIPQRRSSKHARADSNGIDRANSFKIPRPSSGMFDKSSFETIRPIRPTKKVADNPFRRYSMMDFPTSYNDNKDSDDQQMPDSPGNALGALKKVVEGRQKRIDHASQNTLKAHNQRWAQASTEFTNASNSPHGLHDPYSSGFNASPANTTDGVLTTPSTDRSSLSSESTRCVCNAIDDGRPMVQCESCNKWLHMACVGLNVQNLPPVYVCIFCTGQTPIARGGRIRGPLPQFDSPLTHKSVFRR</sequence>
<evidence type="ECO:0000256" key="6">
    <source>
        <dbReference type="SAM" id="MobiDB-lite"/>
    </source>
</evidence>
<gene>
    <name evidence="8" type="ORF">CC78DRAFT_579563</name>
</gene>
<dbReference type="GO" id="GO:0006355">
    <property type="term" value="P:regulation of DNA-templated transcription"/>
    <property type="evidence" value="ECO:0007669"/>
    <property type="project" value="TreeGrafter"/>
</dbReference>
<keyword evidence="4" id="KW-0156">Chromatin regulator</keyword>
<feature type="compositionally biased region" description="Polar residues" evidence="6">
    <location>
        <begin position="35"/>
        <end position="46"/>
    </location>
</feature>
<dbReference type="Proteomes" id="UP000800093">
    <property type="component" value="Unassembled WGS sequence"/>
</dbReference>
<keyword evidence="3" id="KW-0862">Zinc</keyword>
<feature type="compositionally biased region" description="Polar residues" evidence="6">
    <location>
        <begin position="955"/>
        <end position="968"/>
    </location>
</feature>
<dbReference type="InterPro" id="IPR001965">
    <property type="entry name" value="Znf_PHD"/>
</dbReference>
<dbReference type="PANTHER" id="PTHR46462:SF3">
    <property type="entry name" value="UPSET, ISOFORM A"/>
    <property type="match status" value="1"/>
</dbReference>
<feature type="domain" description="PHD-type" evidence="7">
    <location>
        <begin position="983"/>
        <end position="1031"/>
    </location>
</feature>
<feature type="region of interest" description="Disordered" evidence="6">
    <location>
        <begin position="939"/>
        <end position="980"/>
    </location>
</feature>
<feature type="compositionally biased region" description="Basic and acidic residues" evidence="6">
    <location>
        <begin position="746"/>
        <end position="789"/>
    </location>
</feature>
<dbReference type="InterPro" id="IPR019787">
    <property type="entry name" value="Znf_PHD-finger"/>
</dbReference>
<keyword evidence="9" id="KW-1185">Reference proteome</keyword>
<keyword evidence="1" id="KW-0479">Metal-binding</keyword>
<proteinExistence type="predicted"/>
<feature type="region of interest" description="Disordered" evidence="6">
    <location>
        <begin position="25"/>
        <end position="46"/>
    </location>
</feature>
<feature type="compositionally biased region" description="Polar residues" evidence="6">
    <location>
        <begin position="361"/>
        <end position="377"/>
    </location>
</feature>
<dbReference type="SUPFAM" id="SSF57903">
    <property type="entry name" value="FYVE/PHD zinc finger"/>
    <property type="match status" value="1"/>
</dbReference>
<evidence type="ECO:0000259" key="7">
    <source>
        <dbReference type="PROSITE" id="PS50016"/>
    </source>
</evidence>
<feature type="compositionally biased region" description="Low complexity" evidence="6">
    <location>
        <begin position="970"/>
        <end position="980"/>
    </location>
</feature>
<evidence type="ECO:0000256" key="3">
    <source>
        <dbReference type="ARBA" id="ARBA00022833"/>
    </source>
</evidence>
<dbReference type="GO" id="GO:0070210">
    <property type="term" value="C:Rpd3L-Expanded complex"/>
    <property type="evidence" value="ECO:0007669"/>
    <property type="project" value="TreeGrafter"/>
</dbReference>
<feature type="compositionally biased region" description="Basic and acidic residues" evidence="6">
    <location>
        <begin position="393"/>
        <end position="402"/>
    </location>
</feature>
<evidence type="ECO:0000256" key="4">
    <source>
        <dbReference type="ARBA" id="ARBA00022853"/>
    </source>
</evidence>
<dbReference type="EMBL" id="ML986610">
    <property type="protein sequence ID" value="KAF2265157.1"/>
    <property type="molecule type" value="Genomic_DNA"/>
</dbReference>
<accession>A0A9P4KCC1</accession>